<evidence type="ECO:0000313" key="3">
    <source>
        <dbReference type="Proteomes" id="UP001524435"/>
    </source>
</evidence>
<reference evidence="2 3" key="1">
    <citation type="submission" date="2022-06" db="EMBL/GenBank/DDBJ databases">
        <title>Isolation of gut microbiota from human fecal samples.</title>
        <authorList>
            <person name="Pamer E.G."/>
            <person name="Barat B."/>
            <person name="Waligurski E."/>
            <person name="Medina S."/>
            <person name="Paddock L."/>
            <person name="Mostad J."/>
        </authorList>
    </citation>
    <scope>NUCLEOTIDE SEQUENCE [LARGE SCALE GENOMIC DNA]</scope>
    <source>
        <strain evidence="2 3">DFI.6.1</strain>
    </source>
</reference>
<dbReference type="RefSeq" id="WP_102268324.1">
    <property type="nucleotide sequence ID" value="NZ_CALVCM010000005.1"/>
</dbReference>
<dbReference type="CDD" id="cd02042">
    <property type="entry name" value="ParAB_family"/>
    <property type="match status" value="1"/>
</dbReference>
<protein>
    <submittedName>
        <fullName evidence="2">AAA family ATPase</fullName>
    </submittedName>
</protein>
<dbReference type="PIRSF" id="PIRSF009320">
    <property type="entry name" value="Nuc_binding_HP_1000"/>
    <property type="match status" value="1"/>
</dbReference>
<name>A0ABT1SKB0_9FIRM</name>
<proteinExistence type="predicted"/>
<organism evidence="2 3">
    <name type="scientific">Massilicoli timonensis</name>
    <dbReference type="NCBI Taxonomy" id="2015901"/>
    <lineage>
        <taxon>Bacteria</taxon>
        <taxon>Bacillati</taxon>
        <taxon>Bacillota</taxon>
        <taxon>Erysipelotrichia</taxon>
        <taxon>Erysipelotrichales</taxon>
        <taxon>Erysipelotrichaceae</taxon>
        <taxon>Massilicoli</taxon>
    </lineage>
</organism>
<dbReference type="PANTHER" id="PTHR13696">
    <property type="entry name" value="P-LOOP CONTAINING NUCLEOSIDE TRIPHOSPHATE HYDROLASE"/>
    <property type="match status" value="1"/>
</dbReference>
<accession>A0ABT1SKB0</accession>
<dbReference type="InterPro" id="IPR025669">
    <property type="entry name" value="AAA_dom"/>
</dbReference>
<feature type="domain" description="AAA" evidence="1">
    <location>
        <begin position="2"/>
        <end position="179"/>
    </location>
</feature>
<dbReference type="InterPro" id="IPR027417">
    <property type="entry name" value="P-loop_NTPase"/>
</dbReference>
<evidence type="ECO:0000313" key="2">
    <source>
        <dbReference type="EMBL" id="MCQ5121669.1"/>
    </source>
</evidence>
<evidence type="ECO:0000259" key="1">
    <source>
        <dbReference type="Pfam" id="PF13614"/>
    </source>
</evidence>
<keyword evidence="3" id="KW-1185">Reference proteome</keyword>
<dbReference type="InterPro" id="IPR050678">
    <property type="entry name" value="DNA_Partitioning_ATPase"/>
</dbReference>
<dbReference type="SUPFAM" id="SSF52540">
    <property type="entry name" value="P-loop containing nucleoside triphosphate hydrolases"/>
    <property type="match status" value="1"/>
</dbReference>
<gene>
    <name evidence="2" type="ORF">NE663_05270</name>
</gene>
<dbReference type="PANTHER" id="PTHR13696:SF52">
    <property type="entry name" value="PARA FAMILY PROTEIN CT_582"/>
    <property type="match status" value="1"/>
</dbReference>
<dbReference type="EMBL" id="JANGCH010000005">
    <property type="protein sequence ID" value="MCQ5121669.1"/>
    <property type="molecule type" value="Genomic_DNA"/>
</dbReference>
<sequence length="257" mass="28324">MSKIIAVSNQKGGVGKTTTAINLAVGLGYLGKKVLLVDFDPQGNATQGVGANTKEGALSVYELIMEDYHARDVIRKLSSPPIDIIPANISLAGADLQMVKFETGKEQLLKNKLEEVRDAYDFIIIDCPPSLGLLNTNALTAADSVMIPVQCEYYALEGVTQLLLTIRLVQQLFNKHLMIEGVLLTMYDARTKLSVEVQQEVRKHFKDKVYKSYIPRNIKLSEAPSRGMSIFEYDVRCEGAKAYAGLAAEVVKANRKK</sequence>
<dbReference type="Pfam" id="PF13614">
    <property type="entry name" value="AAA_31"/>
    <property type="match status" value="1"/>
</dbReference>
<dbReference type="Proteomes" id="UP001524435">
    <property type="component" value="Unassembled WGS sequence"/>
</dbReference>
<dbReference type="Gene3D" id="3.40.50.300">
    <property type="entry name" value="P-loop containing nucleotide triphosphate hydrolases"/>
    <property type="match status" value="1"/>
</dbReference>
<comment type="caution">
    <text evidence="2">The sequence shown here is derived from an EMBL/GenBank/DDBJ whole genome shotgun (WGS) entry which is preliminary data.</text>
</comment>